<keyword evidence="3" id="KW-0328">Glycosyltransferase</keyword>
<evidence type="ECO:0000313" key="17">
    <source>
        <dbReference type="RefSeq" id="XP_032810396.1"/>
    </source>
</evidence>
<evidence type="ECO:0000256" key="1">
    <source>
        <dbReference type="ARBA" id="ARBA00004447"/>
    </source>
</evidence>
<evidence type="ECO:0000256" key="3">
    <source>
        <dbReference type="ARBA" id="ARBA00022676"/>
    </source>
</evidence>
<keyword evidence="9 15" id="KW-0472">Membrane</keyword>
<dbReference type="GO" id="GO:0097503">
    <property type="term" value="P:sialylation"/>
    <property type="evidence" value="ECO:0007669"/>
    <property type="project" value="TreeGrafter"/>
</dbReference>
<evidence type="ECO:0000256" key="13">
    <source>
        <dbReference type="ARBA" id="ARBA00034329"/>
    </source>
</evidence>
<sequence length="351" mass="39465">MLRCKQADVAKKLSSGYGRFCHARFRHAEPRDELELCCMPWREPAEMWLRVGPKSLLALTVTATCLLMLLALLLLLPAPGSRRATAPLTPRARDPTDGRTQAPSEGPGGSRGAPSGPVHVEMTRAWERWTRRRSDGAGTTPPRGQLLCALRELSRRGTEVLRCHRAAGAPGRDALPAVSLARQLAGRWRRCAVVMNAGSLLRAQLGAEIDGHDAVMRFNSAPTAGYELHVGTKTSIRLINWQIVNQEEFDFETSELYRDIILVLWGPPPYTCTEKNQRQWKGHVNITFPAFDAYMKRRRERPRQPFYLLHPCFRRGLWDLMQSNVGHGEHILANPISSGLLGKFYEKRVTC</sequence>
<dbReference type="RefSeq" id="XP_032810396.1">
    <property type="nucleotide sequence ID" value="XM_032954505.1"/>
</dbReference>
<evidence type="ECO:0000256" key="10">
    <source>
        <dbReference type="ARBA" id="ARBA00023157"/>
    </source>
</evidence>
<dbReference type="GO" id="GO:0032580">
    <property type="term" value="C:Golgi cisterna membrane"/>
    <property type="evidence" value="ECO:0007669"/>
    <property type="project" value="UniProtKB-SubCell"/>
</dbReference>
<accession>A0AAJ7WU98</accession>
<keyword evidence="11" id="KW-0325">Glycoprotein</keyword>
<keyword evidence="8" id="KW-0333">Golgi apparatus</keyword>
<comment type="similarity">
    <text evidence="2">Belongs to the glycosyltransferase 29 family.</text>
</comment>
<dbReference type="Gene3D" id="3.90.1480.20">
    <property type="entry name" value="Glycosyl transferase family 29"/>
    <property type="match status" value="1"/>
</dbReference>
<feature type="transmembrane region" description="Helical" evidence="15">
    <location>
        <begin position="56"/>
        <end position="76"/>
    </location>
</feature>
<proteinExistence type="inferred from homology"/>
<feature type="region of interest" description="Disordered" evidence="14">
    <location>
        <begin position="83"/>
        <end position="119"/>
    </location>
</feature>
<keyword evidence="10" id="KW-1015">Disulfide bond</keyword>
<protein>
    <recommendedName>
        <fullName evidence="13">beta-galactoside alpha-(2,6)-sialyltransferase</fullName>
        <ecNumber evidence="13">2.4.3.1</ecNumber>
    </recommendedName>
</protein>
<keyword evidence="16" id="KW-1185">Reference proteome</keyword>
<evidence type="ECO:0000256" key="11">
    <source>
        <dbReference type="ARBA" id="ARBA00023180"/>
    </source>
</evidence>
<keyword evidence="6" id="KW-0735">Signal-anchor</keyword>
<keyword evidence="7 15" id="KW-1133">Transmembrane helix</keyword>
<dbReference type="EC" id="2.4.3.1" evidence="13"/>
<dbReference type="Pfam" id="PF00777">
    <property type="entry name" value="Glyco_transf_29"/>
    <property type="match status" value="1"/>
</dbReference>
<dbReference type="PANTHER" id="PTHR46059">
    <property type="entry name" value="BETA-GALACTOSIDE ALPHA-2,6-SIALYLTRANSFERASE"/>
    <property type="match status" value="1"/>
</dbReference>
<evidence type="ECO:0000256" key="14">
    <source>
        <dbReference type="SAM" id="MobiDB-lite"/>
    </source>
</evidence>
<evidence type="ECO:0000256" key="9">
    <source>
        <dbReference type="ARBA" id="ARBA00023136"/>
    </source>
</evidence>
<evidence type="ECO:0000256" key="4">
    <source>
        <dbReference type="ARBA" id="ARBA00022679"/>
    </source>
</evidence>
<organism evidence="16 17">
    <name type="scientific">Petromyzon marinus</name>
    <name type="common">Sea lamprey</name>
    <dbReference type="NCBI Taxonomy" id="7757"/>
    <lineage>
        <taxon>Eukaryota</taxon>
        <taxon>Metazoa</taxon>
        <taxon>Chordata</taxon>
        <taxon>Craniata</taxon>
        <taxon>Vertebrata</taxon>
        <taxon>Cyclostomata</taxon>
        <taxon>Hyperoartia</taxon>
        <taxon>Petromyzontiformes</taxon>
        <taxon>Petromyzontidae</taxon>
        <taxon>Petromyzon</taxon>
    </lineage>
</organism>
<dbReference type="Proteomes" id="UP001318040">
    <property type="component" value="Chromosome 15"/>
</dbReference>
<keyword evidence="4" id="KW-0808">Transferase</keyword>
<dbReference type="AlphaFoldDB" id="A0AAJ7WU98"/>
<name>A0AAJ7WU98_PETMA</name>
<evidence type="ECO:0000256" key="12">
    <source>
        <dbReference type="ARBA" id="ARBA00034249"/>
    </source>
</evidence>
<gene>
    <name evidence="17" type="primary">LOC116942508</name>
</gene>
<dbReference type="InterPro" id="IPR038578">
    <property type="entry name" value="GT29-like_sf"/>
</dbReference>
<evidence type="ECO:0000256" key="8">
    <source>
        <dbReference type="ARBA" id="ARBA00023034"/>
    </source>
</evidence>
<evidence type="ECO:0000256" key="15">
    <source>
        <dbReference type="SAM" id="Phobius"/>
    </source>
</evidence>
<comment type="catalytic activity">
    <reaction evidence="12">
        <text>a beta-D-galactoside + CMP-N-acetyl-beta-neuraminate = an N-acetyl-alpha-neuraminyl-(2-&gt;6)-beta-D-galactosyl derivative + CMP + H(+)</text>
        <dbReference type="Rhea" id="RHEA:52104"/>
        <dbReference type="ChEBI" id="CHEBI:15378"/>
        <dbReference type="ChEBI" id="CHEBI:28034"/>
        <dbReference type="ChEBI" id="CHEBI:57812"/>
        <dbReference type="ChEBI" id="CHEBI:60377"/>
        <dbReference type="ChEBI" id="CHEBI:136398"/>
        <dbReference type="EC" id="2.4.3.1"/>
    </reaction>
</comment>
<evidence type="ECO:0000313" key="16">
    <source>
        <dbReference type="Proteomes" id="UP001318040"/>
    </source>
</evidence>
<dbReference type="GO" id="GO:0003835">
    <property type="term" value="F:beta-galactoside alpha-2,6-sialyltransferase activity"/>
    <property type="evidence" value="ECO:0007669"/>
    <property type="project" value="UniProtKB-EC"/>
</dbReference>
<evidence type="ECO:0000256" key="5">
    <source>
        <dbReference type="ARBA" id="ARBA00022692"/>
    </source>
</evidence>
<dbReference type="KEGG" id="pmrn:116942508"/>
<dbReference type="InterPro" id="IPR001675">
    <property type="entry name" value="Glyco_trans_29"/>
</dbReference>
<evidence type="ECO:0000256" key="7">
    <source>
        <dbReference type="ARBA" id="ARBA00022989"/>
    </source>
</evidence>
<comment type="subcellular location">
    <subcellularLocation>
        <location evidence="1">Golgi apparatus</location>
        <location evidence="1">Golgi stack membrane</location>
        <topology evidence="1">Single-pass type II membrane protein</topology>
    </subcellularLocation>
</comment>
<evidence type="ECO:0000256" key="6">
    <source>
        <dbReference type="ARBA" id="ARBA00022968"/>
    </source>
</evidence>
<reference evidence="17" key="1">
    <citation type="submission" date="2025-08" db="UniProtKB">
        <authorList>
            <consortium name="RefSeq"/>
        </authorList>
    </citation>
    <scope>IDENTIFICATION</scope>
    <source>
        <tissue evidence="17">Sperm</tissue>
    </source>
</reference>
<dbReference type="PANTHER" id="PTHR46059:SF1">
    <property type="entry name" value="BETA-GALACTOSIDE ALPHA-2,6-SIALYLTRANSFERASE"/>
    <property type="match status" value="1"/>
</dbReference>
<keyword evidence="5 15" id="KW-0812">Transmembrane</keyword>
<evidence type="ECO:0000256" key="2">
    <source>
        <dbReference type="ARBA" id="ARBA00006003"/>
    </source>
</evidence>